<keyword evidence="3" id="KW-0812">Transmembrane</keyword>
<dbReference type="AlphaFoldDB" id="F8C377"/>
<dbReference type="HOGENOM" id="CLU_027484_0_0_0"/>
<keyword evidence="3" id="KW-0472">Membrane</keyword>
<dbReference type="CDD" id="cd01949">
    <property type="entry name" value="GGDEF"/>
    <property type="match status" value="1"/>
</dbReference>
<evidence type="ECO:0000256" key="2">
    <source>
        <dbReference type="ARBA" id="ARBA00034247"/>
    </source>
</evidence>
<evidence type="ECO:0000256" key="3">
    <source>
        <dbReference type="SAM" id="Phobius"/>
    </source>
</evidence>
<dbReference type="PROSITE" id="PS50887">
    <property type="entry name" value="GGDEF"/>
    <property type="match status" value="1"/>
</dbReference>
<sequence>MDEKIKVFFLVLGFFILSIVILLVIFHKLYTLEKETYLQTMTQSLEALYKNNAYLLKERANIVFDIFINKEDVLKIMAEASKIKDKNSKEFKKLHEKLYKNLYKVNNYMKKYKLQDLNFNLPDYTNLIRFYRPEKYGDSLKGVRKSLEIVQELKSPVSCFEIGRAVHAFRNVFPLYYKGIFVGTVDIAYHANSIISGIEMALPVYIEFLIDCNSIQKNLYKEEQKNYIRSSIFDGYFIDKEVEIFNESAEKIKREVQNINKRDLENIKINLKKGKSFSTNLKIKDKSYLITFINVRNCEGENIAYFVIYKPDKFFEYLYKSFLITTTVSTFLLMLIFLSLYFYLSKQVEHKKKLIIISETDPLTGIANRRAFMEKMEETIKISQKFNYPLSVILFDIDNFKKVNDTYGHDVGDYVLKEITKIVSNQLRKTDFFARWGGEEFMIILENTELEDAIQLAERLRKSIENYQFEKAGHITISLSVAKLKSDEDIDSLLKRLDELLYKAKRKGKNRVEFEEN</sequence>
<dbReference type="KEGG" id="top:TOPB45_0273"/>
<proteinExistence type="predicted"/>
<evidence type="ECO:0000313" key="6">
    <source>
        <dbReference type="Proteomes" id="UP000006583"/>
    </source>
</evidence>
<dbReference type="RefSeq" id="WP_013909087.1">
    <property type="nucleotide sequence ID" value="NC_015682.1"/>
</dbReference>
<dbReference type="InterPro" id="IPR000160">
    <property type="entry name" value="GGDEF_dom"/>
</dbReference>
<evidence type="ECO:0000313" key="5">
    <source>
        <dbReference type="EMBL" id="AEH22387.1"/>
    </source>
</evidence>
<dbReference type="EMBL" id="CP002829">
    <property type="protein sequence ID" value="AEH22387.1"/>
    <property type="molecule type" value="Genomic_DNA"/>
</dbReference>
<dbReference type="PANTHER" id="PTHR45138">
    <property type="entry name" value="REGULATORY COMPONENTS OF SENSORY TRANSDUCTION SYSTEM"/>
    <property type="match status" value="1"/>
</dbReference>
<gene>
    <name evidence="5" type="ordered locus">TOPB45_0273</name>
</gene>
<dbReference type="GO" id="GO:0052621">
    <property type="term" value="F:diguanylate cyclase activity"/>
    <property type="evidence" value="ECO:0007669"/>
    <property type="project" value="UniProtKB-EC"/>
</dbReference>
<accession>F8C377</accession>
<dbReference type="eggNOG" id="COG3706">
    <property type="taxonomic scope" value="Bacteria"/>
</dbReference>
<keyword evidence="6" id="KW-1185">Reference proteome</keyword>
<feature type="domain" description="GGDEF" evidence="4">
    <location>
        <begin position="388"/>
        <end position="517"/>
    </location>
</feature>
<dbReference type="STRING" id="795359.TOPB45_0273"/>
<dbReference type="Proteomes" id="UP000006583">
    <property type="component" value="Chromosome"/>
</dbReference>
<keyword evidence="3" id="KW-1133">Transmembrane helix</keyword>
<evidence type="ECO:0000259" key="4">
    <source>
        <dbReference type="PROSITE" id="PS50887"/>
    </source>
</evidence>
<dbReference type="PATRIC" id="fig|795359.3.peg.274"/>
<reference evidence="5 6" key="1">
    <citation type="journal article" date="2013" name="Genome Announc.">
        <title>Complete genome sequence of the hyperthermophilic sulfate-reducing bacterium Thermodesulfobacterium geofontis OPF15T.</title>
        <authorList>
            <person name="Elkins J.G."/>
            <person name="Hamilton-Brehm S.D."/>
            <person name="Lucas S."/>
            <person name="Han J."/>
            <person name="Lapidus A."/>
            <person name="Cheng J.F."/>
            <person name="Goodwin L.A."/>
            <person name="Pitluck S."/>
            <person name="Peters L."/>
            <person name="Mikhailova N."/>
            <person name="Davenport K.W."/>
            <person name="Detter J.C."/>
            <person name="Han C.S."/>
            <person name="Tapia R."/>
            <person name="Land M.L."/>
            <person name="Hauser L."/>
            <person name="Kyrpides N.C."/>
            <person name="Ivanova N.N."/>
            <person name="Pagani I."/>
            <person name="Bruce D."/>
            <person name="Woyke T."/>
            <person name="Cottingham R.W."/>
        </authorList>
    </citation>
    <scope>NUCLEOTIDE SEQUENCE [LARGE SCALE GENOMIC DNA]</scope>
    <source>
        <strain evidence="5 6">OPF15</strain>
    </source>
</reference>
<dbReference type="InterPro" id="IPR029150">
    <property type="entry name" value="dCache_3"/>
</dbReference>
<dbReference type="InterPro" id="IPR029787">
    <property type="entry name" value="Nucleotide_cyclase"/>
</dbReference>
<feature type="transmembrane region" description="Helical" evidence="3">
    <location>
        <begin position="322"/>
        <end position="344"/>
    </location>
</feature>
<dbReference type="OrthoDB" id="5347817at2"/>
<organism evidence="5 6">
    <name type="scientific">Thermodesulfobacterium geofontis (strain OPF15)</name>
    <dbReference type="NCBI Taxonomy" id="795359"/>
    <lineage>
        <taxon>Bacteria</taxon>
        <taxon>Pseudomonadati</taxon>
        <taxon>Thermodesulfobacteriota</taxon>
        <taxon>Thermodesulfobacteria</taxon>
        <taxon>Thermodesulfobacteriales</taxon>
        <taxon>Thermodesulfobacteriaceae</taxon>
        <taxon>Thermodesulfobacterium</taxon>
    </lineage>
</organism>
<dbReference type="Gene3D" id="3.30.70.270">
    <property type="match status" value="1"/>
</dbReference>
<dbReference type="EC" id="2.7.7.65" evidence="1"/>
<dbReference type="Pfam" id="PF14827">
    <property type="entry name" value="dCache_3"/>
    <property type="match status" value="1"/>
</dbReference>
<dbReference type="PANTHER" id="PTHR45138:SF9">
    <property type="entry name" value="DIGUANYLATE CYCLASE DGCM-RELATED"/>
    <property type="match status" value="1"/>
</dbReference>
<dbReference type="Pfam" id="PF00990">
    <property type="entry name" value="GGDEF"/>
    <property type="match status" value="1"/>
</dbReference>
<feature type="transmembrane region" description="Helical" evidence="3">
    <location>
        <begin position="7"/>
        <end position="26"/>
    </location>
</feature>
<name>F8C377_THEGP</name>
<protein>
    <recommendedName>
        <fullName evidence="1">diguanylate cyclase</fullName>
        <ecNumber evidence="1">2.7.7.65</ecNumber>
    </recommendedName>
</protein>
<dbReference type="SUPFAM" id="SSF55073">
    <property type="entry name" value="Nucleotide cyclase"/>
    <property type="match status" value="1"/>
</dbReference>
<dbReference type="SMART" id="SM00267">
    <property type="entry name" value="GGDEF"/>
    <property type="match status" value="1"/>
</dbReference>
<evidence type="ECO:0000256" key="1">
    <source>
        <dbReference type="ARBA" id="ARBA00012528"/>
    </source>
</evidence>
<comment type="catalytic activity">
    <reaction evidence="2">
        <text>2 GTP = 3',3'-c-di-GMP + 2 diphosphate</text>
        <dbReference type="Rhea" id="RHEA:24898"/>
        <dbReference type="ChEBI" id="CHEBI:33019"/>
        <dbReference type="ChEBI" id="CHEBI:37565"/>
        <dbReference type="ChEBI" id="CHEBI:58805"/>
        <dbReference type="EC" id="2.7.7.65"/>
    </reaction>
</comment>
<dbReference type="InterPro" id="IPR043128">
    <property type="entry name" value="Rev_trsase/Diguanyl_cyclase"/>
</dbReference>
<dbReference type="InterPro" id="IPR050469">
    <property type="entry name" value="Diguanylate_Cyclase"/>
</dbReference>
<dbReference type="FunFam" id="3.30.70.270:FF:000001">
    <property type="entry name" value="Diguanylate cyclase domain protein"/>
    <property type="match status" value="1"/>
</dbReference>
<dbReference type="NCBIfam" id="TIGR00254">
    <property type="entry name" value="GGDEF"/>
    <property type="match status" value="1"/>
</dbReference>